<dbReference type="InterPro" id="IPR017946">
    <property type="entry name" value="PLC-like_Pdiesterase_TIM-brl"/>
</dbReference>
<dbReference type="EMBL" id="CAJVPQ010010316">
    <property type="protein sequence ID" value="CAG8721832.1"/>
    <property type="molecule type" value="Genomic_DNA"/>
</dbReference>
<organism evidence="2 3">
    <name type="scientific">Funneliformis caledonium</name>
    <dbReference type="NCBI Taxonomy" id="1117310"/>
    <lineage>
        <taxon>Eukaryota</taxon>
        <taxon>Fungi</taxon>
        <taxon>Fungi incertae sedis</taxon>
        <taxon>Mucoromycota</taxon>
        <taxon>Glomeromycotina</taxon>
        <taxon>Glomeromycetes</taxon>
        <taxon>Glomerales</taxon>
        <taxon>Glomeraceae</taxon>
        <taxon>Funneliformis</taxon>
    </lineage>
</organism>
<proteinExistence type="predicted"/>
<keyword evidence="3" id="KW-1185">Reference proteome</keyword>
<feature type="signal peptide" evidence="1">
    <location>
        <begin position="1"/>
        <end position="20"/>
    </location>
</feature>
<dbReference type="GO" id="GO:0006629">
    <property type="term" value="P:lipid metabolic process"/>
    <property type="evidence" value="ECO:0007669"/>
    <property type="project" value="InterPro"/>
</dbReference>
<dbReference type="PANTHER" id="PTHR13593">
    <property type="match status" value="1"/>
</dbReference>
<dbReference type="InterPro" id="IPR051057">
    <property type="entry name" value="PI-PLC_domain"/>
</dbReference>
<dbReference type="PROSITE" id="PS50007">
    <property type="entry name" value="PIPLC_X_DOMAIN"/>
    <property type="match status" value="1"/>
</dbReference>
<accession>A0A9N9I4X1</accession>
<dbReference type="SUPFAM" id="SSF51695">
    <property type="entry name" value="PLC-like phosphodiesterases"/>
    <property type="match status" value="1"/>
</dbReference>
<comment type="caution">
    <text evidence="2">The sequence shown here is derived from an EMBL/GenBank/DDBJ whole genome shotgun (WGS) entry which is preliminary data.</text>
</comment>
<dbReference type="Proteomes" id="UP000789570">
    <property type="component" value="Unassembled WGS sequence"/>
</dbReference>
<reference evidence="2" key="1">
    <citation type="submission" date="2021-06" db="EMBL/GenBank/DDBJ databases">
        <authorList>
            <person name="Kallberg Y."/>
            <person name="Tangrot J."/>
            <person name="Rosling A."/>
        </authorList>
    </citation>
    <scope>NUCLEOTIDE SEQUENCE</scope>
    <source>
        <strain evidence="2">UK204</strain>
    </source>
</reference>
<dbReference type="AlphaFoldDB" id="A0A9N9I4X1"/>
<evidence type="ECO:0000256" key="1">
    <source>
        <dbReference type="SAM" id="SignalP"/>
    </source>
</evidence>
<dbReference type="PANTHER" id="PTHR13593:SF140">
    <property type="entry name" value="PLC-LIKE PHOSPHODIESTERASE"/>
    <property type="match status" value="1"/>
</dbReference>
<sequence length="335" mass="36939">MKVTSFVIYSIILLASIVKSQKACNGYVEFCDRLYSDIAYVTTHNSYAAGKQASANQNFNVSIQLKDGVRGLMLNSVFPDDNPKELHLCHGSCNLFDAGPAVNTLTTIAEWLNENPNEVVTIIWENNANVPTSVFNDVYMQSGLDKFGHVQEDGNWPSLAKMIDNDKRLVNFINPSSDGTIPWLMKEFDYVFETPFENTNPNAWQCTIDRPKGTQLPLYVLNHFLYSSLLPPFSSGGEQIELPQPGLANVTNSASLAGHAQQCQQTFNRIPNFVAVDFYDQGGNDGQNVFSIVAELNRVKYSQNIKNAAQPSGSLSNVDAFIGLASIGTLAMFVL</sequence>
<gene>
    <name evidence="2" type="ORF">FCALED_LOCUS14425</name>
</gene>
<evidence type="ECO:0000313" key="2">
    <source>
        <dbReference type="EMBL" id="CAG8721832.1"/>
    </source>
</evidence>
<feature type="chain" id="PRO_5040201958" evidence="1">
    <location>
        <begin position="21"/>
        <end position="335"/>
    </location>
</feature>
<name>A0A9N9I4X1_9GLOM</name>
<protein>
    <submittedName>
        <fullName evidence="2">3923_t:CDS:1</fullName>
    </submittedName>
</protein>
<evidence type="ECO:0000313" key="3">
    <source>
        <dbReference type="Proteomes" id="UP000789570"/>
    </source>
</evidence>
<dbReference type="Gene3D" id="3.20.20.190">
    <property type="entry name" value="Phosphatidylinositol (PI) phosphodiesterase"/>
    <property type="match status" value="1"/>
</dbReference>
<keyword evidence="1" id="KW-0732">Signal</keyword>
<dbReference type="Pfam" id="PF26146">
    <property type="entry name" value="PI-PLC_X"/>
    <property type="match status" value="1"/>
</dbReference>
<dbReference type="OrthoDB" id="7984201at2759"/>
<dbReference type="GO" id="GO:0008081">
    <property type="term" value="F:phosphoric diester hydrolase activity"/>
    <property type="evidence" value="ECO:0007669"/>
    <property type="project" value="InterPro"/>
</dbReference>